<comment type="caution">
    <text evidence="3">The sequence shown here is derived from an EMBL/GenBank/DDBJ whole genome shotgun (WGS) entry which is preliminary data.</text>
</comment>
<proteinExistence type="predicted"/>
<dbReference type="AlphaFoldDB" id="A0A8T0AFI5"/>
<sequence>ASRKHLQYDHQHPEVFSGRQQSEVPENSWYGYDLCPATWNYIFSLDLLCAQLGWTWTITNIIRKDLWLILNTWLRQARTEQTPFRDVCVAAVFRLLGRLVSAAGIFYYNDQAVYNQTPFPMVPPLQQHPSTKRKRKTIVVRDPNQDNKDITEEIILEAGRSQKPTLPVGNVFSVSMPLKSHYPHAFHLKSQQLNQVVENERVYNVDRAQGPPAPADLKPDGIEKSTSSADPSPAQAVTPKPDKTEPVHVPPEVPASALFTIDEPKQTRLLVLTTPNRSER</sequence>
<dbReference type="Pfam" id="PF25817">
    <property type="entry name" value="ICE1_C"/>
    <property type="match status" value="1"/>
</dbReference>
<evidence type="ECO:0000259" key="2">
    <source>
        <dbReference type="Pfam" id="PF25817"/>
    </source>
</evidence>
<name>A0A8T0AFI5_SILME</name>
<feature type="non-terminal residue" evidence="3">
    <location>
        <position position="280"/>
    </location>
</feature>
<gene>
    <name evidence="3" type="ORF">HF521_011756</name>
</gene>
<evidence type="ECO:0000313" key="4">
    <source>
        <dbReference type="Proteomes" id="UP000606274"/>
    </source>
</evidence>
<dbReference type="EMBL" id="JABFDY010000023">
    <property type="protein sequence ID" value="KAF7689952.1"/>
    <property type="molecule type" value="Genomic_DNA"/>
</dbReference>
<evidence type="ECO:0000313" key="3">
    <source>
        <dbReference type="EMBL" id="KAF7689952.1"/>
    </source>
</evidence>
<keyword evidence="4" id="KW-1185">Reference proteome</keyword>
<feature type="compositionally biased region" description="Basic and acidic residues" evidence="1">
    <location>
        <begin position="1"/>
        <end position="13"/>
    </location>
</feature>
<reference evidence="3" key="1">
    <citation type="submission" date="2020-08" db="EMBL/GenBank/DDBJ databases">
        <title>Chromosome-level assembly of Southern catfish (Silurus meridionalis) provides insights into visual adaptation to the nocturnal and benthic lifestyles.</title>
        <authorList>
            <person name="Zhang Y."/>
            <person name="Wang D."/>
            <person name="Peng Z."/>
        </authorList>
    </citation>
    <scope>NUCLEOTIDE SEQUENCE</scope>
    <source>
        <strain evidence="3">SWU-2019-XX</strain>
        <tissue evidence="3">Muscle</tissue>
    </source>
</reference>
<organism evidence="3 4">
    <name type="scientific">Silurus meridionalis</name>
    <name type="common">Southern catfish</name>
    <name type="synonym">Silurus soldatovi meridionalis</name>
    <dbReference type="NCBI Taxonomy" id="175797"/>
    <lineage>
        <taxon>Eukaryota</taxon>
        <taxon>Metazoa</taxon>
        <taxon>Chordata</taxon>
        <taxon>Craniata</taxon>
        <taxon>Vertebrata</taxon>
        <taxon>Euteleostomi</taxon>
        <taxon>Actinopterygii</taxon>
        <taxon>Neopterygii</taxon>
        <taxon>Teleostei</taxon>
        <taxon>Ostariophysi</taxon>
        <taxon>Siluriformes</taxon>
        <taxon>Siluridae</taxon>
        <taxon>Silurus</taxon>
    </lineage>
</organism>
<dbReference type="Proteomes" id="UP000606274">
    <property type="component" value="Unassembled WGS sequence"/>
</dbReference>
<dbReference type="InterPro" id="IPR057881">
    <property type="entry name" value="ICE1_C"/>
</dbReference>
<protein>
    <recommendedName>
        <fullName evidence="2">Little elongation complex subunit 1 C-terminal domain-containing protein</fullName>
    </recommendedName>
</protein>
<feature type="domain" description="Little elongation complex subunit 1 C-terminal" evidence="2">
    <location>
        <begin position="21"/>
        <end position="101"/>
    </location>
</feature>
<evidence type="ECO:0000256" key="1">
    <source>
        <dbReference type="SAM" id="MobiDB-lite"/>
    </source>
</evidence>
<feature type="region of interest" description="Disordered" evidence="1">
    <location>
        <begin position="207"/>
        <end position="280"/>
    </location>
</feature>
<accession>A0A8T0AFI5</accession>
<feature type="region of interest" description="Disordered" evidence="1">
    <location>
        <begin position="1"/>
        <end position="20"/>
    </location>
</feature>